<organism evidence="1 2">
    <name type="scientific">Crassostrea virginica</name>
    <name type="common">Eastern oyster</name>
    <dbReference type="NCBI Taxonomy" id="6565"/>
    <lineage>
        <taxon>Eukaryota</taxon>
        <taxon>Metazoa</taxon>
        <taxon>Spiralia</taxon>
        <taxon>Lophotrochozoa</taxon>
        <taxon>Mollusca</taxon>
        <taxon>Bivalvia</taxon>
        <taxon>Autobranchia</taxon>
        <taxon>Pteriomorphia</taxon>
        <taxon>Ostreida</taxon>
        <taxon>Ostreoidea</taxon>
        <taxon>Ostreidae</taxon>
        <taxon>Crassostrea</taxon>
    </lineage>
</organism>
<proteinExistence type="predicted"/>
<dbReference type="OrthoDB" id="6196572at2759"/>
<dbReference type="RefSeq" id="XP_022307472.1">
    <property type="nucleotide sequence ID" value="XM_022451764.1"/>
</dbReference>
<dbReference type="KEGG" id="cvn:111113468"/>
<name>A0A8B8BVS3_CRAVI</name>
<sequence>MALQTISESVYVGLCLKLGTPQQIAIRRDIVEINEVLELKITRTDEFVKMQSGSRREGFRMKDSDIDIMIWSNDHRVFWDFSQIQLFNTQSQVLILCVSSESPPGFTLIGYHWRQILEVQRDGYG</sequence>
<evidence type="ECO:0000313" key="1">
    <source>
        <dbReference type="Proteomes" id="UP000694844"/>
    </source>
</evidence>
<dbReference type="GeneID" id="111113468"/>
<reference evidence="2" key="1">
    <citation type="submission" date="2025-08" db="UniProtKB">
        <authorList>
            <consortium name="RefSeq"/>
        </authorList>
    </citation>
    <scope>IDENTIFICATION</scope>
    <source>
        <tissue evidence="2">Whole sample</tissue>
    </source>
</reference>
<dbReference type="Proteomes" id="UP000694844">
    <property type="component" value="Chromosome 9"/>
</dbReference>
<keyword evidence="1" id="KW-1185">Reference proteome</keyword>
<gene>
    <name evidence="2" type="primary">LOC111113468</name>
</gene>
<accession>A0A8B8BVS3</accession>
<evidence type="ECO:0000313" key="2">
    <source>
        <dbReference type="RefSeq" id="XP_022307472.1"/>
    </source>
</evidence>
<protein>
    <submittedName>
        <fullName evidence="2">Uncharacterized protein LOC111113468</fullName>
    </submittedName>
</protein>
<dbReference type="AlphaFoldDB" id="A0A8B8BVS3"/>
<dbReference type="SUPFAM" id="SSF81301">
    <property type="entry name" value="Nucleotidyltransferase"/>
    <property type="match status" value="1"/>
</dbReference>
<dbReference type="InterPro" id="IPR043519">
    <property type="entry name" value="NT_sf"/>
</dbReference>